<sequence>MASTFAIRKGMTCPEELLLTCVDNHVISSRLTQAVPGNLVSPYEYYKDNSLVGGECAALELAYSKNNMPMIVVFGHSDYRQEDTIEGRLNQTKYLKYSSDCESLTFNGSRVNGLVPCSTIHRTIAVLSYTCLSAAITGSQKNRSVIGDVRASSI</sequence>
<evidence type="ECO:0000313" key="1">
    <source>
        <dbReference type="EMBL" id="CAF2094516.1"/>
    </source>
</evidence>
<dbReference type="Proteomes" id="UP000663856">
    <property type="component" value="Unassembled WGS sequence"/>
</dbReference>
<dbReference type="EMBL" id="CAJNRF010007748">
    <property type="protein sequence ID" value="CAF2094516.1"/>
    <property type="molecule type" value="Genomic_DNA"/>
</dbReference>
<evidence type="ECO:0000313" key="2">
    <source>
        <dbReference type="Proteomes" id="UP000663856"/>
    </source>
</evidence>
<dbReference type="GO" id="GO:0008270">
    <property type="term" value="F:zinc ion binding"/>
    <property type="evidence" value="ECO:0007669"/>
    <property type="project" value="InterPro"/>
</dbReference>
<proteinExistence type="predicted"/>
<gene>
    <name evidence="1" type="ORF">WKI299_LOCUS18893</name>
</gene>
<dbReference type="InterPro" id="IPR036874">
    <property type="entry name" value="Carbonic_anhydrase_sf"/>
</dbReference>
<protein>
    <recommendedName>
        <fullName evidence="3">Carbonic anhydrase</fullName>
    </recommendedName>
</protein>
<evidence type="ECO:0008006" key="3">
    <source>
        <dbReference type="Google" id="ProtNLM"/>
    </source>
</evidence>
<dbReference type="SUPFAM" id="SSF53056">
    <property type="entry name" value="beta-carbonic anhydrase, cab"/>
    <property type="match status" value="1"/>
</dbReference>
<accession>A0A816TES6</accession>
<reference evidence="1" key="1">
    <citation type="submission" date="2021-02" db="EMBL/GenBank/DDBJ databases">
        <authorList>
            <person name="Nowell W R."/>
        </authorList>
    </citation>
    <scope>NUCLEOTIDE SEQUENCE</scope>
</reference>
<organism evidence="1 2">
    <name type="scientific">Rotaria magnacalcarata</name>
    <dbReference type="NCBI Taxonomy" id="392030"/>
    <lineage>
        <taxon>Eukaryota</taxon>
        <taxon>Metazoa</taxon>
        <taxon>Spiralia</taxon>
        <taxon>Gnathifera</taxon>
        <taxon>Rotifera</taxon>
        <taxon>Eurotatoria</taxon>
        <taxon>Bdelloidea</taxon>
        <taxon>Philodinida</taxon>
        <taxon>Philodinidae</taxon>
        <taxon>Rotaria</taxon>
    </lineage>
</organism>
<dbReference type="AlphaFoldDB" id="A0A816TES6"/>
<comment type="caution">
    <text evidence="1">The sequence shown here is derived from an EMBL/GenBank/DDBJ whole genome shotgun (WGS) entry which is preliminary data.</text>
</comment>
<dbReference type="GO" id="GO:0004089">
    <property type="term" value="F:carbonate dehydratase activity"/>
    <property type="evidence" value="ECO:0007669"/>
    <property type="project" value="InterPro"/>
</dbReference>
<name>A0A816TES6_9BILA</name>